<feature type="compositionally biased region" description="Low complexity" evidence="1">
    <location>
        <begin position="430"/>
        <end position="439"/>
    </location>
</feature>
<evidence type="ECO:0008006" key="4">
    <source>
        <dbReference type="Google" id="ProtNLM"/>
    </source>
</evidence>
<evidence type="ECO:0000256" key="1">
    <source>
        <dbReference type="SAM" id="MobiDB-lite"/>
    </source>
</evidence>
<sequence length="566" mass="57585">MLRSKHDTVQYSSNPPGRNNLATQTGGQWTMASNRGPNAVVSTSNAVPPPSALQQNSEYYKAANAAGSAFQWAGAGAAAAPPTPGVSAGSSASGVGGSWATAAPIPPQSQMSVAARASAEAHGTLPVTTNLPAGPAASNGTYEKNLIEELCPPGGMKAEPPPDKLQEFARALPSLNPDCVCPALLDALEQGNPWIMRAKALCVIETVLKVMAQVEGSNAYADFFHACAEEIAPLTNHARAAVKAPAKRVMTLLGLGEGVVGSVVANGGVSQSAAAPAVPVAEAPNLLDFDEPAAPAVAPPVAPPPPPLHVPPPSAISSGGDSLFSGLNTKAAAPTSEAPVQMAPAPSSSAQDGDLLGGLDDITTPPEAVPPTISTPAAPSNDLFGDLSVKSSENGVSETPQQPASAPPSAPSSAFGFMNTTAPPAPPAETPMTPSTPATQTFDPLLSLGTPGSINPSGGAPNPNRMAQIQATMAYQQQMMMMQQQMQQMQMVYAGAGGNYPRQGSGAGVPPLPMGNPRPNVMGANYMRQVPGVQGDKMTSFSFLGTDSKKQENHSFDFVKDAMKKG</sequence>
<gene>
    <name evidence="2" type="ORF">HJC23_005959</name>
</gene>
<dbReference type="InterPro" id="IPR039273">
    <property type="entry name" value="TEPSIN"/>
</dbReference>
<reference evidence="2 3" key="1">
    <citation type="journal article" date="2020" name="G3 (Bethesda)">
        <title>Improved Reference Genome for Cyclotella cryptica CCMP332, a Model for Cell Wall Morphogenesis, Salinity Adaptation, and Lipid Production in Diatoms (Bacillariophyta).</title>
        <authorList>
            <person name="Roberts W.R."/>
            <person name="Downey K.M."/>
            <person name="Ruck E.C."/>
            <person name="Traller J.C."/>
            <person name="Alverson A.J."/>
        </authorList>
    </citation>
    <scope>NUCLEOTIDE SEQUENCE [LARGE SCALE GENOMIC DNA]</scope>
    <source>
        <strain evidence="2 3">CCMP332</strain>
    </source>
</reference>
<dbReference type="PANTHER" id="PTHR21514">
    <property type="entry name" value="AP-4 COMPLEX ACCESSORY SUBUNIT TEPSIN"/>
    <property type="match status" value="1"/>
</dbReference>
<evidence type="ECO:0000313" key="3">
    <source>
        <dbReference type="Proteomes" id="UP001516023"/>
    </source>
</evidence>
<evidence type="ECO:0000313" key="2">
    <source>
        <dbReference type="EMBL" id="KAL3805715.1"/>
    </source>
</evidence>
<dbReference type="AlphaFoldDB" id="A0ABD3QZK0"/>
<keyword evidence="3" id="KW-1185">Reference proteome</keyword>
<feature type="compositionally biased region" description="Low complexity" evidence="1">
    <location>
        <begin position="352"/>
        <end position="361"/>
    </location>
</feature>
<dbReference type="EMBL" id="JABMIG020000002">
    <property type="protein sequence ID" value="KAL3805715.1"/>
    <property type="molecule type" value="Genomic_DNA"/>
</dbReference>
<proteinExistence type="predicted"/>
<dbReference type="Proteomes" id="UP001516023">
    <property type="component" value="Unassembled WGS sequence"/>
</dbReference>
<feature type="region of interest" description="Disordered" evidence="1">
    <location>
        <begin position="291"/>
        <end position="447"/>
    </location>
</feature>
<feature type="compositionally biased region" description="Polar residues" evidence="1">
    <location>
        <begin position="315"/>
        <end position="328"/>
    </location>
</feature>
<feature type="region of interest" description="Disordered" evidence="1">
    <location>
        <begin position="1"/>
        <end position="52"/>
    </location>
</feature>
<feature type="compositionally biased region" description="Polar residues" evidence="1">
    <location>
        <begin position="389"/>
        <end position="402"/>
    </location>
</feature>
<feature type="compositionally biased region" description="Pro residues" evidence="1">
    <location>
        <begin position="297"/>
        <end position="314"/>
    </location>
</feature>
<feature type="region of interest" description="Disordered" evidence="1">
    <location>
        <begin position="76"/>
        <end position="103"/>
    </location>
</feature>
<dbReference type="PANTHER" id="PTHR21514:SF0">
    <property type="entry name" value="AP-4 COMPLEX ACCESSORY SUBUNIT TEPSIN"/>
    <property type="match status" value="1"/>
</dbReference>
<name>A0ABD3QZK0_9STRA</name>
<protein>
    <recommendedName>
        <fullName evidence="4">CCR4-NOT transcription complex subunit 11</fullName>
    </recommendedName>
</protein>
<feature type="compositionally biased region" description="Polar residues" evidence="1">
    <location>
        <begin position="9"/>
        <end position="52"/>
    </location>
</feature>
<comment type="caution">
    <text evidence="2">The sequence shown here is derived from an EMBL/GenBank/DDBJ whole genome shotgun (WGS) entry which is preliminary data.</text>
</comment>
<accession>A0ABD3QZK0</accession>
<organism evidence="2 3">
    <name type="scientific">Cyclotella cryptica</name>
    <dbReference type="NCBI Taxonomy" id="29204"/>
    <lineage>
        <taxon>Eukaryota</taxon>
        <taxon>Sar</taxon>
        <taxon>Stramenopiles</taxon>
        <taxon>Ochrophyta</taxon>
        <taxon>Bacillariophyta</taxon>
        <taxon>Coscinodiscophyceae</taxon>
        <taxon>Thalassiosirophycidae</taxon>
        <taxon>Stephanodiscales</taxon>
        <taxon>Stephanodiscaceae</taxon>
        <taxon>Cyclotella</taxon>
    </lineage>
</organism>